<keyword evidence="5 8" id="KW-0457">Lysine biosynthesis</keyword>
<evidence type="ECO:0000256" key="5">
    <source>
        <dbReference type="HAMAP-Rule" id="MF_02120"/>
    </source>
</evidence>
<dbReference type="Proteomes" id="UP000533306">
    <property type="component" value="Unassembled WGS sequence"/>
</dbReference>
<protein>
    <recommendedName>
        <fullName evidence="5 6">Diaminopimelate decarboxylase</fullName>
        <shortName evidence="5">DAP decarboxylase</shortName>
        <shortName evidence="5">DAPDC</shortName>
        <ecNumber evidence="5 6">4.1.1.20</ecNumber>
    </recommendedName>
</protein>
<evidence type="ECO:0000256" key="1">
    <source>
        <dbReference type="ARBA" id="ARBA00001933"/>
    </source>
</evidence>
<dbReference type="PROSITE" id="PS00878">
    <property type="entry name" value="ODR_DC_2_1"/>
    <property type="match status" value="1"/>
</dbReference>
<dbReference type="GO" id="GO:0008836">
    <property type="term" value="F:diaminopimelate decarboxylase activity"/>
    <property type="evidence" value="ECO:0007669"/>
    <property type="project" value="UniProtKB-UniRule"/>
</dbReference>
<dbReference type="InterPro" id="IPR022643">
    <property type="entry name" value="De-COase2_C"/>
</dbReference>
<dbReference type="GO" id="GO:0009089">
    <property type="term" value="P:lysine biosynthetic process via diaminopimelate"/>
    <property type="evidence" value="ECO:0007669"/>
    <property type="project" value="UniProtKB-UniRule"/>
</dbReference>
<keyword evidence="12" id="KW-1185">Reference proteome</keyword>
<comment type="similarity">
    <text evidence="5">Belongs to the Orn/Lys/Arg decarboxylase class-II family. LysA subfamily.</text>
</comment>
<dbReference type="GO" id="GO:0030170">
    <property type="term" value="F:pyridoxal phosphate binding"/>
    <property type="evidence" value="ECO:0007669"/>
    <property type="project" value="UniProtKB-UniRule"/>
</dbReference>
<reference evidence="11 12" key="1">
    <citation type="submission" date="2020-08" db="EMBL/GenBank/DDBJ databases">
        <title>Genomic Encyclopedia of Type Strains, Phase IV (KMG-IV): sequencing the most valuable type-strain genomes for metagenomic binning, comparative biology and taxonomic classification.</title>
        <authorList>
            <person name="Goeker M."/>
        </authorList>
    </citation>
    <scope>NUCLEOTIDE SEQUENCE [LARGE SCALE GENOMIC DNA]</scope>
    <source>
        <strain evidence="11 12">DSM 11099</strain>
    </source>
</reference>
<dbReference type="NCBIfam" id="TIGR01048">
    <property type="entry name" value="lysA"/>
    <property type="match status" value="1"/>
</dbReference>
<evidence type="ECO:0000256" key="3">
    <source>
        <dbReference type="ARBA" id="ARBA00022898"/>
    </source>
</evidence>
<proteinExistence type="inferred from homology"/>
<dbReference type="Gene3D" id="2.40.37.10">
    <property type="entry name" value="Lyase, Ornithine Decarboxylase, Chain A, domain 1"/>
    <property type="match status" value="1"/>
</dbReference>
<dbReference type="InterPro" id="IPR029066">
    <property type="entry name" value="PLP-binding_barrel"/>
</dbReference>
<dbReference type="InterPro" id="IPR022644">
    <property type="entry name" value="De-COase2_N"/>
</dbReference>
<feature type="binding site" evidence="5">
    <location>
        <position position="375"/>
    </location>
    <ligand>
        <name>substrate</name>
    </ligand>
</feature>
<feature type="domain" description="Orn/DAP/Arg decarboxylase 2 N-terminal" evidence="10">
    <location>
        <begin position="35"/>
        <end position="281"/>
    </location>
</feature>
<dbReference type="CDD" id="cd06828">
    <property type="entry name" value="PLPDE_III_DapDC"/>
    <property type="match status" value="1"/>
</dbReference>
<comment type="pathway">
    <text evidence="5 8">Amino-acid biosynthesis; L-lysine biosynthesis via DAP pathway; L-lysine from DL-2,6-diaminopimelate: step 1/1.</text>
</comment>
<dbReference type="PROSITE" id="PS00879">
    <property type="entry name" value="ODR_DC_2_2"/>
    <property type="match status" value="1"/>
</dbReference>
<dbReference type="PANTHER" id="PTHR43727">
    <property type="entry name" value="DIAMINOPIMELATE DECARBOXYLASE"/>
    <property type="match status" value="1"/>
</dbReference>
<dbReference type="UniPathway" id="UPA00034">
    <property type="reaction ID" value="UER00027"/>
</dbReference>
<evidence type="ECO:0000256" key="6">
    <source>
        <dbReference type="NCBIfam" id="TIGR01048"/>
    </source>
</evidence>
<accession>A0A7W9S174</accession>
<dbReference type="SUPFAM" id="SSF51419">
    <property type="entry name" value="PLP-binding barrel"/>
    <property type="match status" value="1"/>
</dbReference>
<comment type="caution">
    <text evidence="11">The sequence shown here is derived from an EMBL/GenBank/DDBJ whole genome shotgun (WGS) entry which is preliminary data.</text>
</comment>
<feature type="active site" description="Proton donor" evidence="7">
    <location>
        <position position="346"/>
    </location>
</feature>
<dbReference type="EC" id="4.1.1.20" evidence="5 6"/>
<keyword evidence="2 5" id="KW-0210">Decarboxylase</keyword>
<gene>
    <name evidence="5" type="primary">lysA</name>
    <name evidence="11" type="ORF">HNR59_000804</name>
</gene>
<dbReference type="InterPro" id="IPR022653">
    <property type="entry name" value="De-COase2_pyr-phos_BS"/>
</dbReference>
<feature type="binding site" evidence="5">
    <location>
        <position position="318"/>
    </location>
    <ligand>
        <name>substrate</name>
    </ligand>
</feature>
<feature type="binding site" evidence="5">
    <location>
        <position position="278"/>
    </location>
    <ligand>
        <name>substrate</name>
    </ligand>
</feature>
<evidence type="ECO:0000256" key="8">
    <source>
        <dbReference type="RuleBase" id="RU003738"/>
    </source>
</evidence>
<evidence type="ECO:0000259" key="9">
    <source>
        <dbReference type="Pfam" id="PF00278"/>
    </source>
</evidence>
<feature type="binding site" evidence="5">
    <location>
        <position position="314"/>
    </location>
    <ligand>
        <name>substrate</name>
    </ligand>
</feature>
<dbReference type="AlphaFoldDB" id="A0A7W9S174"/>
<sequence>MNHFEYRDGILHAEDVSIPAIAAAVGTPFYCYSTATLTRHFNVFSQAFAGLDTLVCYALKANSNQAVLKTLAKLGAGADTVSEGEIRRALAAGIPASRIVFSGVGKKAGEMDFALEAGIYCFNVESEPELELLSQRATALGKVASVSLRINPDVDARTHAKISTGKSENKFGIPISRAREAYARATALPGIRVSGVDAHIGSQITDLQPFDDAFTLMAELVSQLRADGHDLTHVDMGGGLGVPYQHDNSPPPLPVAYAEIVRRHFADIGARLVFEPGRLIVGNAGILVTEVIYLKEAEAKNFLIVDAGMNDLIRPTLYEAYHDIRPVTEPAADAEWLKADVVGPVCETGDYLGLDRNLPRMAPGDLVAVYTAGAYGAVQSGTYNTRPLIPEVLVDGDRFAVVRRRQTYEELIGLDTLPDWL</sequence>
<feature type="domain" description="Orn/DAP/Arg decarboxylase 2 C-terminal" evidence="9">
    <location>
        <begin position="29"/>
        <end position="373"/>
    </location>
</feature>
<evidence type="ECO:0000313" key="11">
    <source>
        <dbReference type="EMBL" id="MBB6011459.1"/>
    </source>
</evidence>
<evidence type="ECO:0000256" key="7">
    <source>
        <dbReference type="PIRSR" id="PIRSR600183-50"/>
    </source>
</evidence>
<keyword evidence="4 5" id="KW-0456">Lyase</keyword>
<dbReference type="InterPro" id="IPR002986">
    <property type="entry name" value="DAP_deCOOHase_LysA"/>
</dbReference>
<evidence type="ECO:0000256" key="2">
    <source>
        <dbReference type="ARBA" id="ARBA00022793"/>
    </source>
</evidence>
<feature type="binding site" evidence="5">
    <location>
        <position position="239"/>
    </location>
    <ligand>
        <name>pyridoxal 5'-phosphate</name>
        <dbReference type="ChEBI" id="CHEBI:597326"/>
    </ligand>
</feature>
<keyword evidence="5" id="KW-0028">Amino-acid biosynthesis</keyword>
<dbReference type="PRINTS" id="PR01181">
    <property type="entry name" value="DAPDCRBXLASE"/>
</dbReference>
<evidence type="ECO:0000256" key="4">
    <source>
        <dbReference type="ARBA" id="ARBA00023239"/>
    </source>
</evidence>
<dbReference type="Pfam" id="PF02784">
    <property type="entry name" value="Orn_Arg_deC_N"/>
    <property type="match status" value="1"/>
</dbReference>
<keyword evidence="3 5" id="KW-0663">Pyridoxal phosphate</keyword>
<feature type="modified residue" description="N6-(pyridoxal phosphate)lysine" evidence="5 7">
    <location>
        <position position="60"/>
    </location>
</feature>
<comment type="subunit">
    <text evidence="5">Homodimer.</text>
</comment>
<dbReference type="FunFam" id="3.20.20.10:FF:000003">
    <property type="entry name" value="Diaminopimelate decarboxylase"/>
    <property type="match status" value="1"/>
</dbReference>
<comment type="function">
    <text evidence="5">Specifically catalyzes the decarboxylation of meso-diaminopimelate (meso-DAP) to L-lysine.</text>
</comment>
<name>A0A7W9S174_9HYPH</name>
<comment type="catalytic activity">
    <reaction evidence="5 8">
        <text>meso-2,6-diaminopimelate + H(+) = L-lysine + CO2</text>
        <dbReference type="Rhea" id="RHEA:15101"/>
        <dbReference type="ChEBI" id="CHEBI:15378"/>
        <dbReference type="ChEBI" id="CHEBI:16526"/>
        <dbReference type="ChEBI" id="CHEBI:32551"/>
        <dbReference type="ChEBI" id="CHEBI:57791"/>
        <dbReference type="EC" id="4.1.1.20"/>
    </reaction>
</comment>
<evidence type="ECO:0000259" key="10">
    <source>
        <dbReference type="Pfam" id="PF02784"/>
    </source>
</evidence>
<dbReference type="InterPro" id="IPR022657">
    <property type="entry name" value="De-COase2_CS"/>
</dbReference>
<comment type="cofactor">
    <cofactor evidence="1 5 7 8">
        <name>pyridoxal 5'-phosphate</name>
        <dbReference type="ChEBI" id="CHEBI:597326"/>
    </cofactor>
</comment>
<dbReference type="EMBL" id="JACHEU010000001">
    <property type="protein sequence ID" value="MBB6011459.1"/>
    <property type="molecule type" value="Genomic_DNA"/>
</dbReference>
<dbReference type="PANTHER" id="PTHR43727:SF2">
    <property type="entry name" value="GROUP IV DECARBOXYLASE"/>
    <property type="match status" value="1"/>
</dbReference>
<dbReference type="SUPFAM" id="SSF50621">
    <property type="entry name" value="Alanine racemase C-terminal domain-like"/>
    <property type="match status" value="1"/>
</dbReference>
<dbReference type="HAMAP" id="MF_02120">
    <property type="entry name" value="LysA"/>
    <property type="match status" value="1"/>
</dbReference>
<dbReference type="Pfam" id="PF00278">
    <property type="entry name" value="Orn_DAP_Arg_deC"/>
    <property type="match status" value="1"/>
</dbReference>
<dbReference type="InterPro" id="IPR000183">
    <property type="entry name" value="Orn/DAP/Arg_de-COase"/>
</dbReference>
<dbReference type="Gene3D" id="3.20.20.10">
    <property type="entry name" value="Alanine racemase"/>
    <property type="match status" value="1"/>
</dbReference>
<feature type="binding site" evidence="5">
    <location>
        <position position="347"/>
    </location>
    <ligand>
        <name>substrate</name>
    </ligand>
</feature>
<feature type="binding site" evidence="5">
    <location>
        <position position="375"/>
    </location>
    <ligand>
        <name>pyridoxal 5'-phosphate</name>
        <dbReference type="ChEBI" id="CHEBI:597326"/>
    </ligand>
</feature>
<organism evidence="11 12">
    <name type="scientific">Aquamicrobium lusatiense</name>
    <dbReference type="NCBI Taxonomy" id="89772"/>
    <lineage>
        <taxon>Bacteria</taxon>
        <taxon>Pseudomonadati</taxon>
        <taxon>Pseudomonadota</taxon>
        <taxon>Alphaproteobacteria</taxon>
        <taxon>Hyphomicrobiales</taxon>
        <taxon>Phyllobacteriaceae</taxon>
        <taxon>Aquamicrobium</taxon>
    </lineage>
</organism>
<dbReference type="RefSeq" id="WP_183826321.1">
    <property type="nucleotide sequence ID" value="NZ_JACHEU010000001.1"/>
</dbReference>
<dbReference type="InterPro" id="IPR009006">
    <property type="entry name" value="Ala_racemase/Decarboxylase_C"/>
</dbReference>
<evidence type="ECO:0000313" key="12">
    <source>
        <dbReference type="Proteomes" id="UP000533306"/>
    </source>
</evidence>
<dbReference type="PRINTS" id="PR01179">
    <property type="entry name" value="ODADCRBXLASE"/>
</dbReference>
<feature type="binding site" evidence="5">
    <location>
        <begin position="275"/>
        <end position="278"/>
    </location>
    <ligand>
        <name>pyridoxal 5'-phosphate</name>
        <dbReference type="ChEBI" id="CHEBI:597326"/>
    </ligand>
</feature>